<dbReference type="Proteomes" id="UP000614221">
    <property type="component" value="Unassembled WGS sequence"/>
</dbReference>
<name>A0A830F531_9EURY</name>
<comment type="caution">
    <text evidence="1">The sequence shown here is derived from an EMBL/GenBank/DDBJ whole genome shotgun (WGS) entry which is preliminary data.</text>
</comment>
<organism evidence="1 2">
    <name type="scientific">Haloarcula sebkhae</name>
    <dbReference type="NCBI Taxonomy" id="932660"/>
    <lineage>
        <taxon>Archaea</taxon>
        <taxon>Methanobacteriati</taxon>
        <taxon>Methanobacteriota</taxon>
        <taxon>Stenosarchaea group</taxon>
        <taxon>Halobacteria</taxon>
        <taxon>Halobacteriales</taxon>
        <taxon>Haloarculaceae</taxon>
        <taxon>Haloarcula</taxon>
    </lineage>
</organism>
<dbReference type="AlphaFoldDB" id="A0A830F531"/>
<dbReference type="EMBL" id="BMPD01000013">
    <property type="protein sequence ID" value="GGK85067.1"/>
    <property type="molecule type" value="Genomic_DNA"/>
</dbReference>
<accession>A0A830F531</accession>
<gene>
    <name evidence="1" type="ORF">GCM10009067_41480</name>
</gene>
<evidence type="ECO:0000313" key="2">
    <source>
        <dbReference type="Proteomes" id="UP000614221"/>
    </source>
</evidence>
<reference evidence="1" key="1">
    <citation type="journal article" date="2014" name="Int. J. Syst. Evol. Microbiol.">
        <title>Complete genome sequence of Corynebacterium casei LMG S-19264T (=DSM 44701T), isolated from a smear-ripened cheese.</title>
        <authorList>
            <consortium name="US DOE Joint Genome Institute (JGI-PGF)"/>
            <person name="Walter F."/>
            <person name="Albersmeier A."/>
            <person name="Kalinowski J."/>
            <person name="Ruckert C."/>
        </authorList>
    </citation>
    <scope>NUCLEOTIDE SEQUENCE</scope>
    <source>
        <strain evidence="1">JCM 19018</strain>
    </source>
</reference>
<proteinExistence type="predicted"/>
<protein>
    <submittedName>
        <fullName evidence="1">Uncharacterized protein</fullName>
    </submittedName>
</protein>
<reference evidence="1" key="2">
    <citation type="submission" date="2020-09" db="EMBL/GenBank/DDBJ databases">
        <authorList>
            <person name="Sun Q."/>
            <person name="Ohkuma M."/>
        </authorList>
    </citation>
    <scope>NUCLEOTIDE SEQUENCE</scope>
    <source>
        <strain evidence="1">JCM 19018</strain>
    </source>
</reference>
<evidence type="ECO:0000313" key="1">
    <source>
        <dbReference type="EMBL" id="GGK85067.1"/>
    </source>
</evidence>
<sequence length="63" mass="7176">MLRVLAEAELTLQKAPTQDEYERGVCHSGTVVRLRFDCIGTRLDEVYRDEFRGDGRPISCCPC</sequence>